<evidence type="ECO:0000313" key="3">
    <source>
        <dbReference type="Proteomes" id="UP001240171"/>
    </source>
</evidence>
<dbReference type="RefSeq" id="WP_305022201.1">
    <property type="nucleotide sequence ID" value="NZ_JAUQTB010000001.1"/>
</dbReference>
<name>A0ABT9C6Y1_9BACL</name>
<protein>
    <recommendedName>
        <fullName evidence="4">DUF4025 domain-containing protein</fullName>
    </recommendedName>
</protein>
<dbReference type="EMBL" id="JAUQTB010000001">
    <property type="protein sequence ID" value="MDO7905013.1"/>
    <property type="molecule type" value="Genomic_DNA"/>
</dbReference>
<organism evidence="2 3">
    <name type="scientific">Paenibacillus lacisoli</name>
    <dbReference type="NCBI Taxonomy" id="3064525"/>
    <lineage>
        <taxon>Bacteria</taxon>
        <taxon>Bacillati</taxon>
        <taxon>Bacillota</taxon>
        <taxon>Bacilli</taxon>
        <taxon>Bacillales</taxon>
        <taxon>Paenibacillaceae</taxon>
        <taxon>Paenibacillus</taxon>
    </lineage>
</organism>
<reference evidence="2 3" key="1">
    <citation type="submission" date="2023-07" db="EMBL/GenBank/DDBJ databases">
        <title>Paenibacillus sp. JX-17 nov. isolated from soil.</title>
        <authorList>
            <person name="Wan Y."/>
            <person name="Liu B."/>
        </authorList>
    </citation>
    <scope>NUCLEOTIDE SEQUENCE [LARGE SCALE GENOMIC DNA]</scope>
    <source>
        <strain evidence="2 3">JX-17</strain>
    </source>
</reference>
<feature type="region of interest" description="Disordered" evidence="1">
    <location>
        <begin position="1"/>
        <end position="66"/>
    </location>
</feature>
<evidence type="ECO:0008006" key="4">
    <source>
        <dbReference type="Google" id="ProtNLM"/>
    </source>
</evidence>
<dbReference type="Proteomes" id="UP001240171">
    <property type="component" value="Unassembled WGS sequence"/>
</dbReference>
<feature type="compositionally biased region" description="Basic and acidic residues" evidence="1">
    <location>
        <begin position="1"/>
        <end position="15"/>
    </location>
</feature>
<evidence type="ECO:0000313" key="2">
    <source>
        <dbReference type="EMBL" id="MDO7905013.1"/>
    </source>
</evidence>
<gene>
    <name evidence="2" type="ORF">Q5741_01135</name>
</gene>
<comment type="caution">
    <text evidence="2">The sequence shown here is derived from an EMBL/GenBank/DDBJ whole genome shotgun (WGS) entry which is preliminary data.</text>
</comment>
<feature type="compositionally biased region" description="Basic and acidic residues" evidence="1">
    <location>
        <begin position="47"/>
        <end position="66"/>
    </location>
</feature>
<proteinExistence type="predicted"/>
<keyword evidence="3" id="KW-1185">Reference proteome</keyword>
<evidence type="ECO:0000256" key="1">
    <source>
        <dbReference type="SAM" id="MobiDB-lite"/>
    </source>
</evidence>
<feature type="compositionally biased region" description="Low complexity" evidence="1">
    <location>
        <begin position="16"/>
        <end position="26"/>
    </location>
</feature>
<sequence length="66" mass="7716">MDNQSKAKMESRDALTRSTLTESRSSIRQFARDYEEDVGPPVQGVYHDQRAPDEQNRLIDQHNLRK</sequence>
<accession>A0ABT9C6Y1</accession>